<dbReference type="PANTHER" id="PTHR15046">
    <property type="entry name" value="GLYCO_TRANS_2-LIKE DOMAIN-CONTAINING PROTEIN"/>
    <property type="match status" value="1"/>
</dbReference>
<sequence length="224" mass="25593">PKAMDRLLSSIREATFTGKVLVADDSEKYWSTRDPQVEVLQLPFNVGISAGRNRALERVETPYVLLTDDDFVFTRLTNWQKAYDYLESHPDVDGVAATQVEVPTFKTHIHGTSDLALYRGADKPIYEAGHDLYGLPVRVKTPNIFLARTESIRSIGGWDEELRVIEHSDFFSRASGKLVFVQDPEIQIYHGRTPWLKTFSKHRNDIESSRQALARKWGPQRGNF</sequence>
<dbReference type="GO" id="GO:0016757">
    <property type="term" value="F:glycosyltransferase activity"/>
    <property type="evidence" value="ECO:0007669"/>
    <property type="project" value="UniProtKB-KW"/>
</dbReference>
<protein>
    <submittedName>
        <fullName evidence="2">Glycosyltransferase</fullName>
        <ecNumber evidence="2">2.4.-.-</ecNumber>
    </submittedName>
</protein>
<dbReference type="SUPFAM" id="SSF53448">
    <property type="entry name" value="Nucleotide-diphospho-sugar transferases"/>
    <property type="match status" value="1"/>
</dbReference>
<organism evidence="2 3">
    <name type="scientific">Candidatus Rothia avistercoris</name>
    <dbReference type="NCBI Taxonomy" id="2840479"/>
    <lineage>
        <taxon>Bacteria</taxon>
        <taxon>Bacillati</taxon>
        <taxon>Actinomycetota</taxon>
        <taxon>Actinomycetes</taxon>
        <taxon>Micrococcales</taxon>
        <taxon>Micrococcaceae</taxon>
        <taxon>Rothia</taxon>
    </lineage>
</organism>
<dbReference type="PANTHER" id="PTHR15046:SF3">
    <property type="entry name" value="BETA-1,4 N-ACETYLGALACTOSAMINYLTRANSFERASE 2-LIKE"/>
    <property type="match status" value="1"/>
</dbReference>
<evidence type="ECO:0000313" key="3">
    <source>
        <dbReference type="Proteomes" id="UP000823908"/>
    </source>
</evidence>
<comment type="caution">
    <text evidence="2">The sequence shown here is derived from an EMBL/GenBank/DDBJ whole genome shotgun (WGS) entry which is preliminary data.</text>
</comment>
<reference evidence="2" key="1">
    <citation type="journal article" date="2021" name="PeerJ">
        <title>Extensive microbial diversity within the chicken gut microbiome revealed by metagenomics and culture.</title>
        <authorList>
            <person name="Gilroy R."/>
            <person name="Ravi A."/>
            <person name="Getino M."/>
            <person name="Pursley I."/>
            <person name="Horton D.L."/>
            <person name="Alikhan N.F."/>
            <person name="Baker D."/>
            <person name="Gharbi K."/>
            <person name="Hall N."/>
            <person name="Watson M."/>
            <person name="Adriaenssens E.M."/>
            <person name="Foster-Nyarko E."/>
            <person name="Jarju S."/>
            <person name="Secka A."/>
            <person name="Antonio M."/>
            <person name="Oren A."/>
            <person name="Chaudhuri R.R."/>
            <person name="La Ragione R."/>
            <person name="Hildebrand F."/>
            <person name="Pallen M.J."/>
        </authorList>
    </citation>
    <scope>NUCLEOTIDE SEQUENCE</scope>
    <source>
        <strain evidence="2">ChiHjej10B9-4811</strain>
    </source>
</reference>
<dbReference type="Pfam" id="PF00535">
    <property type="entry name" value="Glycos_transf_2"/>
    <property type="match status" value="1"/>
</dbReference>
<reference evidence="2" key="2">
    <citation type="submission" date="2021-04" db="EMBL/GenBank/DDBJ databases">
        <authorList>
            <person name="Gilroy R."/>
        </authorList>
    </citation>
    <scope>NUCLEOTIDE SEQUENCE</scope>
    <source>
        <strain evidence="2">ChiHjej10B9-4811</strain>
    </source>
</reference>
<name>A0A9D2UF04_9MICC</name>
<feature type="non-terminal residue" evidence="2">
    <location>
        <position position="1"/>
    </location>
</feature>
<keyword evidence="2" id="KW-0328">Glycosyltransferase</keyword>
<dbReference type="InterPro" id="IPR029044">
    <property type="entry name" value="Nucleotide-diphossugar_trans"/>
</dbReference>
<keyword evidence="2" id="KW-0808">Transferase</keyword>
<dbReference type="InterPro" id="IPR001173">
    <property type="entry name" value="Glyco_trans_2-like"/>
</dbReference>
<dbReference type="EMBL" id="DWUS01000117">
    <property type="protein sequence ID" value="HJD51223.1"/>
    <property type="molecule type" value="Genomic_DNA"/>
</dbReference>
<accession>A0A9D2UF04</accession>
<dbReference type="AlphaFoldDB" id="A0A9D2UF04"/>
<dbReference type="EC" id="2.4.-.-" evidence="2"/>
<proteinExistence type="predicted"/>
<dbReference type="Gene3D" id="3.90.550.10">
    <property type="entry name" value="Spore Coat Polysaccharide Biosynthesis Protein SpsA, Chain A"/>
    <property type="match status" value="1"/>
</dbReference>
<evidence type="ECO:0000259" key="1">
    <source>
        <dbReference type="Pfam" id="PF00535"/>
    </source>
</evidence>
<gene>
    <name evidence="2" type="ORF">H9908_05100</name>
</gene>
<evidence type="ECO:0000313" key="2">
    <source>
        <dbReference type="EMBL" id="HJD51223.1"/>
    </source>
</evidence>
<dbReference type="Proteomes" id="UP000823908">
    <property type="component" value="Unassembled WGS sequence"/>
</dbReference>
<feature type="domain" description="Glycosyltransferase 2-like" evidence="1">
    <location>
        <begin position="30"/>
        <end position="148"/>
    </location>
</feature>